<dbReference type="EMBL" id="SOEC01000020">
    <property type="protein sequence ID" value="TDX24807.1"/>
    <property type="molecule type" value="Genomic_DNA"/>
</dbReference>
<reference evidence="1 2" key="1">
    <citation type="submission" date="2019-03" db="EMBL/GenBank/DDBJ databases">
        <title>Freshwater and sediment microbial communities from various areas in North America, analyzing microbe dynamics in response to fracking.</title>
        <authorList>
            <person name="Lamendella R."/>
        </authorList>
    </citation>
    <scope>NUCLEOTIDE SEQUENCE [LARGE SCALE GENOMIC DNA]</scope>
    <source>
        <strain evidence="1 2">6_TX</strain>
    </source>
</reference>
<dbReference type="Proteomes" id="UP000294489">
    <property type="component" value="Unassembled WGS sequence"/>
</dbReference>
<comment type="caution">
    <text evidence="1">The sequence shown here is derived from an EMBL/GenBank/DDBJ whole genome shotgun (WGS) entry which is preliminary data.</text>
</comment>
<organism evidence="1 2">
    <name type="scientific">Modicisalibacter xianhensis</name>
    <dbReference type="NCBI Taxonomy" id="442341"/>
    <lineage>
        <taxon>Bacteria</taxon>
        <taxon>Pseudomonadati</taxon>
        <taxon>Pseudomonadota</taxon>
        <taxon>Gammaproteobacteria</taxon>
        <taxon>Oceanospirillales</taxon>
        <taxon>Halomonadaceae</taxon>
        <taxon>Modicisalibacter</taxon>
    </lineage>
</organism>
<evidence type="ECO:0000313" key="1">
    <source>
        <dbReference type="EMBL" id="TDX24807.1"/>
    </source>
</evidence>
<name>A0A4R8FNP1_9GAMM</name>
<proteinExistence type="predicted"/>
<sequence>MQAQAIASPGWVVDMARERERIDLYLGISPPQQELPLITDVKSGRQ</sequence>
<gene>
    <name evidence="1" type="ORF">DFO67_12053</name>
</gene>
<protein>
    <submittedName>
        <fullName evidence="1">Uncharacterized protein</fullName>
    </submittedName>
</protein>
<accession>A0A4R8FNP1</accession>
<dbReference type="AlphaFoldDB" id="A0A4R8FNP1"/>
<evidence type="ECO:0000313" key="2">
    <source>
        <dbReference type="Proteomes" id="UP000294489"/>
    </source>
</evidence>